<name>A0ACC2N1T3_9HYME</name>
<dbReference type="EMBL" id="CM056744">
    <property type="protein sequence ID" value="KAJ8665110.1"/>
    <property type="molecule type" value="Genomic_DNA"/>
</dbReference>
<evidence type="ECO:0000313" key="2">
    <source>
        <dbReference type="Proteomes" id="UP001239111"/>
    </source>
</evidence>
<keyword evidence="2" id="KW-1185">Reference proteome</keyword>
<accession>A0ACC2N1T3</accession>
<evidence type="ECO:0000313" key="1">
    <source>
        <dbReference type="EMBL" id="KAJ8665110.1"/>
    </source>
</evidence>
<proteinExistence type="predicted"/>
<protein>
    <submittedName>
        <fullName evidence="1">Uncharacterized protein</fullName>
    </submittedName>
</protein>
<comment type="caution">
    <text evidence="1">The sequence shown here is derived from an EMBL/GenBank/DDBJ whole genome shotgun (WGS) entry which is preliminary data.</text>
</comment>
<organism evidence="1 2">
    <name type="scientific">Eretmocerus hayati</name>
    <dbReference type="NCBI Taxonomy" id="131215"/>
    <lineage>
        <taxon>Eukaryota</taxon>
        <taxon>Metazoa</taxon>
        <taxon>Ecdysozoa</taxon>
        <taxon>Arthropoda</taxon>
        <taxon>Hexapoda</taxon>
        <taxon>Insecta</taxon>
        <taxon>Pterygota</taxon>
        <taxon>Neoptera</taxon>
        <taxon>Endopterygota</taxon>
        <taxon>Hymenoptera</taxon>
        <taxon>Apocrita</taxon>
        <taxon>Proctotrupomorpha</taxon>
        <taxon>Chalcidoidea</taxon>
        <taxon>Aphelinidae</taxon>
        <taxon>Aphelininae</taxon>
        <taxon>Eretmocerus</taxon>
    </lineage>
</organism>
<gene>
    <name evidence="1" type="ORF">QAD02_006772</name>
</gene>
<reference evidence="1" key="1">
    <citation type="submission" date="2023-04" db="EMBL/GenBank/DDBJ databases">
        <title>A chromosome-level genome assembly of the parasitoid wasp Eretmocerus hayati.</title>
        <authorList>
            <person name="Zhong Y."/>
            <person name="Liu S."/>
            <person name="Liu Y."/>
        </authorList>
    </citation>
    <scope>NUCLEOTIDE SEQUENCE</scope>
    <source>
        <strain evidence="1">ZJU_SS_LIU_2023</strain>
    </source>
</reference>
<dbReference type="Proteomes" id="UP001239111">
    <property type="component" value="Chromosome 4"/>
</dbReference>
<sequence length="460" mass="53068">MRFISLLPVALLPLVFITSDARAPKSKFCYGKDDDPYSFFGTRTSYELAHGEILRLPANSHCKPIQIWGLIRHGSRFPKAEKIEKFIEMKKLRDEIVDNHWVRGRGNLCPTDVENLKNWDLSYNQTRPGNMSTQGKTELRLLAERLKAAFPELLDVDPRNVSQHDFIFRATGEERTDVSMESFMIGLFNDSTLIKPEEPPVNDYLLLAFRNCPAYLKSRDTDKVFAEAEKFAAGPEFQKTLENVSQRLGFDYVINLKTLLLIYDACRYEKSWFEPDRLAAWCAAFTEEDIEVLEYHEDVGCYYYSGPGRKINGDVGCPPLREMHKSFRRLERKRDVEPKGIFYFAHTVTLQTAFRAFDIGINPVPLVGTNYEAMRNRVYKTSLLGPFAGNIISVFYRCNDSKVPHRVQIFVSERVWTTEGCDDGVCDWQVLKKKYQKTVDECDLSFCHKPGLILTQPAYY</sequence>